<dbReference type="RefSeq" id="WP_109060655.1">
    <property type="nucleotide sequence ID" value="NZ_QETA01000001.1"/>
</dbReference>
<organism evidence="1 2">
    <name type="scientific">Corticimicrobacter populi</name>
    <dbReference type="NCBI Taxonomy" id="2175229"/>
    <lineage>
        <taxon>Bacteria</taxon>
        <taxon>Pseudomonadati</taxon>
        <taxon>Pseudomonadota</taxon>
        <taxon>Betaproteobacteria</taxon>
        <taxon>Burkholderiales</taxon>
        <taxon>Alcaligenaceae</taxon>
        <taxon>Corticimicrobacter</taxon>
    </lineage>
</organism>
<reference evidence="2" key="1">
    <citation type="submission" date="2018-05" db="EMBL/GenBank/DDBJ databases">
        <authorList>
            <person name="Li Y."/>
        </authorList>
    </citation>
    <scope>NUCLEOTIDE SEQUENCE [LARGE SCALE GENOMIC DNA]</scope>
    <source>
        <strain evidence="2">3d-2-2</strain>
    </source>
</reference>
<keyword evidence="2" id="KW-1185">Reference proteome</keyword>
<dbReference type="AlphaFoldDB" id="A0A2V1K1W8"/>
<evidence type="ECO:0000313" key="1">
    <source>
        <dbReference type="EMBL" id="PWF25254.1"/>
    </source>
</evidence>
<protein>
    <submittedName>
        <fullName evidence="1">Uncharacterized protein</fullName>
    </submittedName>
</protein>
<evidence type="ECO:0000313" key="2">
    <source>
        <dbReference type="Proteomes" id="UP000245212"/>
    </source>
</evidence>
<comment type="caution">
    <text evidence="1">The sequence shown here is derived from an EMBL/GenBank/DDBJ whole genome shotgun (WGS) entry which is preliminary data.</text>
</comment>
<gene>
    <name evidence="1" type="ORF">DD235_03630</name>
</gene>
<proteinExistence type="predicted"/>
<accession>A0A2V1K1W8</accession>
<dbReference type="EMBL" id="QETA01000001">
    <property type="protein sequence ID" value="PWF25254.1"/>
    <property type="molecule type" value="Genomic_DNA"/>
</dbReference>
<sequence length="100" mass="10871">MTIVKSDGGIVDACAEQAALLSKRAHKEALSGAALDAEVAALLDGFRRQISRSGSDVEPEDVTRKLATRLRLYADTLYDEMPEAKEVLLRLAEGVERQEA</sequence>
<name>A0A2V1K1W8_9BURK</name>
<dbReference type="Proteomes" id="UP000245212">
    <property type="component" value="Unassembled WGS sequence"/>
</dbReference>